<dbReference type="Proteomes" id="UP000807469">
    <property type="component" value="Unassembled WGS sequence"/>
</dbReference>
<evidence type="ECO:0000256" key="3">
    <source>
        <dbReference type="ARBA" id="ARBA00022801"/>
    </source>
</evidence>
<dbReference type="PANTHER" id="PTHR21661">
    <property type="entry name" value="EPOXIDE HYDROLASE 1-RELATED"/>
    <property type="match status" value="1"/>
</dbReference>
<dbReference type="GO" id="GO:0097176">
    <property type="term" value="P:epoxide metabolic process"/>
    <property type="evidence" value="ECO:0007669"/>
    <property type="project" value="TreeGrafter"/>
</dbReference>
<dbReference type="PIRSF" id="PIRSF001112">
    <property type="entry name" value="Epoxide_hydrolase"/>
    <property type="match status" value="1"/>
</dbReference>
<feature type="active site" description="Nucleophile" evidence="4">
    <location>
        <position position="179"/>
    </location>
</feature>
<dbReference type="InterPro" id="IPR029058">
    <property type="entry name" value="AB_hydrolase_fold"/>
</dbReference>
<proteinExistence type="inferred from homology"/>
<evidence type="ECO:0000259" key="5">
    <source>
        <dbReference type="Pfam" id="PF06441"/>
    </source>
</evidence>
<keyword evidence="2" id="KW-0058">Aromatic hydrocarbons catabolism</keyword>
<evidence type="ECO:0000256" key="1">
    <source>
        <dbReference type="ARBA" id="ARBA00010088"/>
    </source>
</evidence>
<evidence type="ECO:0000313" key="6">
    <source>
        <dbReference type="EMBL" id="KAF9474191.1"/>
    </source>
</evidence>
<sequence length="406" mass="45357">MTETPFQIAIPEASLQTLQQKLALTTLPDELDEAGWEYGAPLADIRRLVARWKDGYDWRKHEAQINADLPQFTRDIDVGGFGALNIHYMHQKSTVADAIPLLFVHGWPGSFIEVRKILPLLLEGSAEHPAFHVVALSLPGYGFSEAPKKKGFGPNKFAEVGNKLMLALGYNEYVTQGGDWGHLITRKIAQLYGPKHSKAWHTNMPMASPPHPISTPLLFLSHLLFKYTPSEKASLLRTLDFSTKGSGYLMQQSTMPQTLGYGLADSPAGLLAWIYEKLVGWTDAYPWDDDEVLTWVSVYWFSRTGPAASLRIYYEARSAFRTELGTKIPMGYSYFPKELVSFPRRWLKARNLVFESQHESGGHFAAHEKPNELVGDLRKMFGKGGPAFGVVPGKSGYADKQAKAKL</sequence>
<dbReference type="GO" id="GO:0004301">
    <property type="term" value="F:epoxide hydrolase activity"/>
    <property type="evidence" value="ECO:0007669"/>
    <property type="project" value="TreeGrafter"/>
</dbReference>
<comment type="similarity">
    <text evidence="1">Belongs to the peptidase S33 family.</text>
</comment>
<dbReference type="PANTHER" id="PTHR21661:SF35">
    <property type="entry name" value="EPOXIDE HYDROLASE"/>
    <property type="match status" value="1"/>
</dbReference>
<dbReference type="Gene3D" id="3.40.50.1820">
    <property type="entry name" value="alpha/beta hydrolase"/>
    <property type="match status" value="1"/>
</dbReference>
<dbReference type="InterPro" id="IPR000639">
    <property type="entry name" value="Epox_hydrolase-like"/>
</dbReference>
<name>A0A9P5YS80_9AGAR</name>
<dbReference type="EMBL" id="MU155392">
    <property type="protein sequence ID" value="KAF9474191.1"/>
    <property type="molecule type" value="Genomic_DNA"/>
</dbReference>
<comment type="caution">
    <text evidence="6">The sequence shown here is derived from an EMBL/GenBank/DDBJ whole genome shotgun (WGS) entry which is preliminary data.</text>
</comment>
<accession>A0A9P5YS80</accession>
<evidence type="ECO:0000256" key="2">
    <source>
        <dbReference type="ARBA" id="ARBA00022797"/>
    </source>
</evidence>
<dbReference type="SUPFAM" id="SSF53474">
    <property type="entry name" value="alpha/beta-Hydrolases"/>
    <property type="match status" value="1"/>
</dbReference>
<dbReference type="AlphaFoldDB" id="A0A9P5YS80"/>
<feature type="active site" description="Proton donor" evidence="4">
    <location>
        <position position="313"/>
    </location>
</feature>
<feature type="active site" description="Proton acceptor" evidence="4">
    <location>
        <position position="363"/>
    </location>
</feature>
<gene>
    <name evidence="6" type="ORF">BDN70DRAFT_997224</name>
</gene>
<organism evidence="6 7">
    <name type="scientific">Pholiota conissans</name>
    <dbReference type="NCBI Taxonomy" id="109636"/>
    <lineage>
        <taxon>Eukaryota</taxon>
        <taxon>Fungi</taxon>
        <taxon>Dikarya</taxon>
        <taxon>Basidiomycota</taxon>
        <taxon>Agaricomycotina</taxon>
        <taxon>Agaricomycetes</taxon>
        <taxon>Agaricomycetidae</taxon>
        <taxon>Agaricales</taxon>
        <taxon>Agaricineae</taxon>
        <taxon>Strophariaceae</taxon>
        <taxon>Pholiota</taxon>
    </lineage>
</organism>
<reference evidence="6" key="1">
    <citation type="submission" date="2020-11" db="EMBL/GenBank/DDBJ databases">
        <authorList>
            <consortium name="DOE Joint Genome Institute"/>
            <person name="Ahrendt S."/>
            <person name="Riley R."/>
            <person name="Andreopoulos W."/>
            <person name="Labutti K."/>
            <person name="Pangilinan J."/>
            <person name="Ruiz-Duenas F.J."/>
            <person name="Barrasa J.M."/>
            <person name="Sanchez-Garcia M."/>
            <person name="Camarero S."/>
            <person name="Miyauchi S."/>
            <person name="Serrano A."/>
            <person name="Linde D."/>
            <person name="Babiker R."/>
            <person name="Drula E."/>
            <person name="Ayuso-Fernandez I."/>
            <person name="Pacheco R."/>
            <person name="Padilla G."/>
            <person name="Ferreira P."/>
            <person name="Barriuso J."/>
            <person name="Kellner H."/>
            <person name="Castanera R."/>
            <person name="Alfaro M."/>
            <person name="Ramirez L."/>
            <person name="Pisabarro A.G."/>
            <person name="Kuo A."/>
            <person name="Tritt A."/>
            <person name="Lipzen A."/>
            <person name="He G."/>
            <person name="Yan M."/>
            <person name="Ng V."/>
            <person name="Cullen D."/>
            <person name="Martin F."/>
            <person name="Rosso M.-N."/>
            <person name="Henrissat B."/>
            <person name="Hibbett D."/>
            <person name="Martinez A.T."/>
            <person name="Grigoriev I.V."/>
        </authorList>
    </citation>
    <scope>NUCLEOTIDE SEQUENCE</scope>
    <source>
        <strain evidence="6">CIRM-BRFM 674</strain>
    </source>
</reference>
<keyword evidence="7" id="KW-1185">Reference proteome</keyword>
<evidence type="ECO:0000313" key="7">
    <source>
        <dbReference type="Proteomes" id="UP000807469"/>
    </source>
</evidence>
<dbReference type="InterPro" id="IPR010497">
    <property type="entry name" value="Epoxide_hydro_N"/>
</dbReference>
<keyword evidence="3" id="KW-0378">Hydrolase</keyword>
<dbReference type="Pfam" id="PF06441">
    <property type="entry name" value="EHN"/>
    <property type="match status" value="1"/>
</dbReference>
<dbReference type="OrthoDB" id="7130006at2759"/>
<dbReference type="PRINTS" id="PR00412">
    <property type="entry name" value="EPOXHYDRLASE"/>
</dbReference>
<protein>
    <submittedName>
        <fullName evidence="6">Alpha/beta-hydrolase</fullName>
    </submittedName>
</protein>
<evidence type="ECO:0000256" key="4">
    <source>
        <dbReference type="PIRSR" id="PIRSR001112-1"/>
    </source>
</evidence>
<feature type="domain" description="Epoxide hydrolase N-terminal" evidence="5">
    <location>
        <begin position="4"/>
        <end position="114"/>
    </location>
</feature>
<dbReference type="InterPro" id="IPR016292">
    <property type="entry name" value="Epoxide_hydrolase"/>
</dbReference>